<dbReference type="PANTHER" id="PTHR47863:SF5">
    <property type="entry name" value="HOMEODOMAIN-LIKE PROTEIN WITH RING_FYVE_PHD-TYPE ZINC FINGER DOMAIN-CONTAINING PROTEIN-RELATED"/>
    <property type="match status" value="1"/>
</dbReference>
<keyword evidence="4" id="KW-1133">Transmembrane helix</keyword>
<keyword evidence="4" id="KW-0472">Membrane</keyword>
<dbReference type="InterPro" id="IPR011011">
    <property type="entry name" value="Znf_FYVE_PHD"/>
</dbReference>
<keyword evidence="7" id="KW-1185">Reference proteome</keyword>
<dbReference type="InterPro" id="IPR013083">
    <property type="entry name" value="Znf_RING/FYVE/PHD"/>
</dbReference>
<dbReference type="Proteomes" id="UP001318860">
    <property type="component" value="Unassembled WGS sequence"/>
</dbReference>
<keyword evidence="1" id="KW-0479">Metal-binding</keyword>
<evidence type="ECO:0000256" key="1">
    <source>
        <dbReference type="ARBA" id="ARBA00022723"/>
    </source>
</evidence>
<keyword evidence="2" id="KW-0863">Zinc-finger</keyword>
<dbReference type="SMART" id="SM00249">
    <property type="entry name" value="PHD"/>
    <property type="match status" value="1"/>
</dbReference>
<gene>
    <name evidence="6" type="ORF">DH2020_011361</name>
</gene>
<feature type="transmembrane region" description="Helical" evidence="4">
    <location>
        <begin position="152"/>
        <end position="174"/>
    </location>
</feature>
<name>A0ABR0XD52_REHGL</name>
<evidence type="ECO:0000313" key="6">
    <source>
        <dbReference type="EMBL" id="KAK6157113.1"/>
    </source>
</evidence>
<evidence type="ECO:0000256" key="2">
    <source>
        <dbReference type="ARBA" id="ARBA00022771"/>
    </source>
</evidence>
<keyword evidence="3" id="KW-0862">Zinc</keyword>
<sequence>MDWLEKNLCIKCDEGGNLLVCSENGCPLAIHEGCMSCPAIFDDAGHFYCPYCLYKQAYAESRQAREYALARKKALLTFMDEEMIDREKDLEEDNRAQANENNQSKVSEANVNITCGDGNKKDEASRTLKQPQQPSVKLWVLNIVSDVWTLKYPGFFCIVIGLKFLVGLLTHMAVGNERDYCGRRKKWRRSGPRSMEDIPKGSAD</sequence>
<evidence type="ECO:0000259" key="5">
    <source>
        <dbReference type="SMART" id="SM00249"/>
    </source>
</evidence>
<proteinExistence type="predicted"/>
<feature type="domain" description="Zinc finger PHD-type" evidence="5">
    <location>
        <begin position="8"/>
        <end position="53"/>
    </location>
</feature>
<protein>
    <recommendedName>
        <fullName evidence="5">Zinc finger PHD-type domain-containing protein</fullName>
    </recommendedName>
</protein>
<reference evidence="6 7" key="1">
    <citation type="journal article" date="2021" name="Comput. Struct. Biotechnol. J.">
        <title>De novo genome assembly of the potent medicinal plant Rehmannia glutinosa using nanopore technology.</title>
        <authorList>
            <person name="Ma L."/>
            <person name="Dong C."/>
            <person name="Song C."/>
            <person name="Wang X."/>
            <person name="Zheng X."/>
            <person name="Niu Y."/>
            <person name="Chen S."/>
            <person name="Feng W."/>
        </authorList>
    </citation>
    <scope>NUCLEOTIDE SEQUENCE [LARGE SCALE GENOMIC DNA]</scope>
    <source>
        <strain evidence="6">DH-2019</strain>
    </source>
</reference>
<evidence type="ECO:0000313" key="7">
    <source>
        <dbReference type="Proteomes" id="UP001318860"/>
    </source>
</evidence>
<dbReference type="PANTHER" id="PTHR47863">
    <property type="entry name" value="RING/FYVE/PHD ZINC FINGER SUPERFAMILY PROTEIN"/>
    <property type="match status" value="1"/>
</dbReference>
<dbReference type="Gene3D" id="3.30.40.10">
    <property type="entry name" value="Zinc/RING finger domain, C3HC4 (zinc finger)"/>
    <property type="match status" value="1"/>
</dbReference>
<dbReference type="EMBL" id="JABTTQ020000005">
    <property type="protein sequence ID" value="KAK6157113.1"/>
    <property type="molecule type" value="Genomic_DNA"/>
</dbReference>
<dbReference type="SUPFAM" id="SSF57903">
    <property type="entry name" value="FYVE/PHD zinc finger"/>
    <property type="match status" value="1"/>
</dbReference>
<organism evidence="6 7">
    <name type="scientific">Rehmannia glutinosa</name>
    <name type="common">Chinese foxglove</name>
    <dbReference type="NCBI Taxonomy" id="99300"/>
    <lineage>
        <taxon>Eukaryota</taxon>
        <taxon>Viridiplantae</taxon>
        <taxon>Streptophyta</taxon>
        <taxon>Embryophyta</taxon>
        <taxon>Tracheophyta</taxon>
        <taxon>Spermatophyta</taxon>
        <taxon>Magnoliopsida</taxon>
        <taxon>eudicotyledons</taxon>
        <taxon>Gunneridae</taxon>
        <taxon>Pentapetalae</taxon>
        <taxon>asterids</taxon>
        <taxon>lamiids</taxon>
        <taxon>Lamiales</taxon>
        <taxon>Orobanchaceae</taxon>
        <taxon>Rehmannieae</taxon>
        <taxon>Rehmannia</taxon>
    </lineage>
</organism>
<dbReference type="InterPro" id="IPR001965">
    <property type="entry name" value="Znf_PHD"/>
</dbReference>
<comment type="caution">
    <text evidence="6">The sequence shown here is derived from an EMBL/GenBank/DDBJ whole genome shotgun (WGS) entry which is preliminary data.</text>
</comment>
<evidence type="ECO:0000256" key="4">
    <source>
        <dbReference type="SAM" id="Phobius"/>
    </source>
</evidence>
<evidence type="ECO:0000256" key="3">
    <source>
        <dbReference type="ARBA" id="ARBA00022833"/>
    </source>
</evidence>
<accession>A0ABR0XD52</accession>
<keyword evidence="4" id="KW-0812">Transmembrane</keyword>